<dbReference type="InterPro" id="IPR000866">
    <property type="entry name" value="AhpC/TSA"/>
</dbReference>
<sequence length="396" mass="44230">MMRPTAWAVFAVGAIVGTALCRAEDPSELATRLEVVSKRHEGARERYHAELAGQTTEERQKPAIDRYRGEVRASTLEILEAVRAAPRDPAVVSALQFVIDTARTGPGDESRQALEILMDHAADPGMGVLCGRIFYFAVEPAAEELIRAVLRRAPRREDRGRACAVLADYLRHQARMVRRVREEPSRLGRYVDDARREVALKLIERTDPESRDREVEGLLERVIAEFADLKWDGDARTLGSIAEGELFAMRNLAVGKVAPEIVGEDHEGRTFRLSDFRGKVVLLTFSGNWCGPCVAYYPQERALIERLKSGAFAAVSVNTDQKVETLREAVARRDVTWRCWWDGPDGTSGPITTRWGVSSFPSAFVLDEAGVIRFKDVRGEEIDRAVDSLLAEAEKR</sequence>
<dbReference type="Gene3D" id="3.40.30.10">
    <property type="entry name" value="Glutaredoxin"/>
    <property type="match status" value="1"/>
</dbReference>
<evidence type="ECO:0000313" key="2">
    <source>
        <dbReference type="EMBL" id="MDG3004862.1"/>
    </source>
</evidence>
<name>A0ABT6FBF1_9BACT</name>
<protein>
    <submittedName>
        <fullName evidence="2">TlpA disulfide reductase family protein</fullName>
    </submittedName>
</protein>
<gene>
    <name evidence="2" type="ORF">PZE19_13835</name>
</gene>
<comment type="caution">
    <text evidence="2">The sequence shown here is derived from an EMBL/GenBank/DDBJ whole genome shotgun (WGS) entry which is preliminary data.</text>
</comment>
<organism evidence="2 3">
    <name type="scientific">Paludisphaera mucosa</name>
    <dbReference type="NCBI Taxonomy" id="3030827"/>
    <lineage>
        <taxon>Bacteria</taxon>
        <taxon>Pseudomonadati</taxon>
        <taxon>Planctomycetota</taxon>
        <taxon>Planctomycetia</taxon>
        <taxon>Isosphaerales</taxon>
        <taxon>Isosphaeraceae</taxon>
        <taxon>Paludisphaera</taxon>
    </lineage>
</organism>
<feature type="domain" description="Thioredoxin" evidence="1">
    <location>
        <begin position="252"/>
        <end position="396"/>
    </location>
</feature>
<dbReference type="SUPFAM" id="SSF52833">
    <property type="entry name" value="Thioredoxin-like"/>
    <property type="match status" value="1"/>
</dbReference>
<evidence type="ECO:0000313" key="3">
    <source>
        <dbReference type="Proteomes" id="UP001216907"/>
    </source>
</evidence>
<dbReference type="PANTHER" id="PTHR42852:SF13">
    <property type="entry name" value="PROTEIN DIPZ"/>
    <property type="match status" value="1"/>
</dbReference>
<dbReference type="InterPro" id="IPR050553">
    <property type="entry name" value="Thioredoxin_ResA/DsbE_sf"/>
</dbReference>
<dbReference type="PROSITE" id="PS51352">
    <property type="entry name" value="THIOREDOXIN_2"/>
    <property type="match status" value="1"/>
</dbReference>
<dbReference type="Proteomes" id="UP001216907">
    <property type="component" value="Unassembled WGS sequence"/>
</dbReference>
<evidence type="ECO:0000259" key="1">
    <source>
        <dbReference type="PROSITE" id="PS51352"/>
    </source>
</evidence>
<proteinExistence type="predicted"/>
<dbReference type="Pfam" id="PF00578">
    <property type="entry name" value="AhpC-TSA"/>
    <property type="match status" value="1"/>
</dbReference>
<dbReference type="RefSeq" id="WP_277861213.1">
    <property type="nucleotide sequence ID" value="NZ_JARRAG010000002.1"/>
</dbReference>
<reference evidence="2 3" key="1">
    <citation type="submission" date="2023-03" db="EMBL/GenBank/DDBJ databases">
        <title>Paludisphaera mucosa sp. nov. a novel planctomycete from northern fen.</title>
        <authorList>
            <person name="Ivanova A."/>
        </authorList>
    </citation>
    <scope>NUCLEOTIDE SEQUENCE [LARGE SCALE GENOMIC DNA]</scope>
    <source>
        <strain evidence="2 3">Pla2</strain>
    </source>
</reference>
<accession>A0ABT6FBF1</accession>
<dbReference type="CDD" id="cd02966">
    <property type="entry name" value="TlpA_like_family"/>
    <property type="match status" value="1"/>
</dbReference>
<dbReference type="InterPro" id="IPR013766">
    <property type="entry name" value="Thioredoxin_domain"/>
</dbReference>
<keyword evidence="3" id="KW-1185">Reference proteome</keyword>
<dbReference type="PANTHER" id="PTHR42852">
    <property type="entry name" value="THIOL:DISULFIDE INTERCHANGE PROTEIN DSBE"/>
    <property type="match status" value="1"/>
</dbReference>
<dbReference type="InterPro" id="IPR036249">
    <property type="entry name" value="Thioredoxin-like_sf"/>
</dbReference>
<dbReference type="EMBL" id="JARRAG010000002">
    <property type="protein sequence ID" value="MDG3004862.1"/>
    <property type="molecule type" value="Genomic_DNA"/>
</dbReference>